<gene>
    <name evidence="1" type="ORF">THTE_0483</name>
</gene>
<organism evidence="1 2">
    <name type="scientific">Thermogutta terrifontis</name>
    <dbReference type="NCBI Taxonomy" id="1331910"/>
    <lineage>
        <taxon>Bacteria</taxon>
        <taxon>Pseudomonadati</taxon>
        <taxon>Planctomycetota</taxon>
        <taxon>Planctomycetia</taxon>
        <taxon>Pirellulales</taxon>
        <taxon>Thermoguttaceae</taxon>
        <taxon>Thermogutta</taxon>
    </lineage>
</organism>
<name>A0A286RAW2_9BACT</name>
<sequence>MRAAPCWSPLGSPAEKKILCVMDASLPLHFRFGRILTQGANPWCVKSGGA</sequence>
<keyword evidence="2" id="KW-1185">Reference proteome</keyword>
<dbReference type="Proteomes" id="UP000215086">
    <property type="component" value="Chromosome"/>
</dbReference>
<accession>A0A286RAW2</accession>
<proteinExistence type="predicted"/>
<dbReference type="KEGG" id="ttf:THTE_0483"/>
<dbReference type="EMBL" id="CP018477">
    <property type="protein sequence ID" value="ASV73085.1"/>
    <property type="molecule type" value="Genomic_DNA"/>
</dbReference>
<dbReference type="AlphaFoldDB" id="A0A286RAW2"/>
<evidence type="ECO:0000313" key="2">
    <source>
        <dbReference type="Proteomes" id="UP000215086"/>
    </source>
</evidence>
<protein>
    <submittedName>
        <fullName evidence="1">Uncharacterized protein</fullName>
    </submittedName>
</protein>
<evidence type="ECO:0000313" key="1">
    <source>
        <dbReference type="EMBL" id="ASV73085.1"/>
    </source>
</evidence>
<reference evidence="1 2" key="1">
    <citation type="journal article" name="Front. Microbiol.">
        <title>Sugar Metabolism of the First Thermophilic Planctomycete Thermogutta terrifontis: Comparative Genomic and Transcriptomic Approaches.</title>
        <authorList>
            <person name="Elcheninov A.G."/>
            <person name="Menzel P."/>
            <person name="Gudbergsdottir S.R."/>
            <person name="Slesarev A.I."/>
            <person name="Kadnikov V.V."/>
            <person name="Krogh A."/>
            <person name="Bonch-Osmolovskaya E.A."/>
            <person name="Peng X."/>
            <person name="Kublanov I.V."/>
        </authorList>
    </citation>
    <scope>NUCLEOTIDE SEQUENCE [LARGE SCALE GENOMIC DNA]</scope>
    <source>
        <strain evidence="1 2">R1</strain>
    </source>
</reference>